<feature type="compositionally biased region" description="Low complexity" evidence="1">
    <location>
        <begin position="242"/>
        <end position="253"/>
    </location>
</feature>
<gene>
    <name evidence="2" type="ORF">BN1211_3994</name>
</gene>
<dbReference type="Proteomes" id="UP000038830">
    <property type="component" value="Unassembled WGS sequence"/>
</dbReference>
<protein>
    <submittedName>
        <fullName evidence="2">Uncharacterized protein YNL050C</fullName>
    </submittedName>
</protein>
<feature type="compositionally biased region" description="Basic and acidic residues" evidence="1">
    <location>
        <begin position="213"/>
        <end position="222"/>
    </location>
</feature>
<evidence type="ECO:0000313" key="3">
    <source>
        <dbReference type="Proteomes" id="UP000038830"/>
    </source>
</evidence>
<dbReference type="InterPro" id="IPR018555">
    <property type="entry name" value="C630.06c-like"/>
</dbReference>
<evidence type="ECO:0000256" key="1">
    <source>
        <dbReference type="SAM" id="MobiDB-lite"/>
    </source>
</evidence>
<dbReference type="EMBL" id="CDQK01000004">
    <property type="protein sequence ID" value="CEP23413.1"/>
    <property type="molecule type" value="Genomic_DNA"/>
</dbReference>
<feature type="compositionally biased region" description="Basic residues" evidence="1">
    <location>
        <begin position="223"/>
        <end position="241"/>
    </location>
</feature>
<feature type="region of interest" description="Disordered" evidence="1">
    <location>
        <begin position="185"/>
        <end position="259"/>
    </location>
</feature>
<organism evidence="2 3">
    <name type="scientific">Cyberlindnera jadinii (strain ATCC 18201 / CBS 1600 / BCRC 20928 / JCM 3617 / NBRC 0987 / NRRL Y-1542)</name>
    <name type="common">Torula yeast</name>
    <name type="synonym">Candida utilis</name>
    <dbReference type="NCBI Taxonomy" id="983966"/>
    <lineage>
        <taxon>Eukaryota</taxon>
        <taxon>Fungi</taxon>
        <taxon>Dikarya</taxon>
        <taxon>Ascomycota</taxon>
        <taxon>Saccharomycotina</taxon>
        <taxon>Saccharomycetes</taxon>
        <taxon>Phaffomycetales</taxon>
        <taxon>Phaffomycetaceae</taxon>
        <taxon>Cyberlindnera</taxon>
    </lineage>
</organism>
<name>A0A0H5C5Z6_CYBJN</name>
<dbReference type="Pfam" id="PF09428">
    <property type="entry name" value="DUF2011"/>
    <property type="match status" value="1"/>
</dbReference>
<feature type="compositionally biased region" description="Basic residues" evidence="1">
    <location>
        <begin position="186"/>
        <end position="197"/>
    </location>
</feature>
<accession>A0A0H5C5Z6</accession>
<sequence>MNMAFYSKREEQRRVLQKSGQSMSSSGTVVYRISRKDLYEDSEVSDTDEVVLPKIDFEFVETKVEEEAQDEPMQEEFDFPLFSFGSDNSNDTSKTVEERGRTLEKSSLVKVSLRSPSPVRIKQERPMSYYVAHYTAKQRKEFTEAAITWEQLVPLSMIRVNNPFDKVIDLVKFNSRVERDLDSLKAKKTRPGKKARLARLESKKGIKKRKDYQKKLDEEAHRKLMKKMNHKRGGKKHKKKQGNAQQKPQQPTKPKYRTE</sequence>
<proteinExistence type="predicted"/>
<dbReference type="AlphaFoldDB" id="A0A0H5C5Z6"/>
<reference evidence="3" key="1">
    <citation type="journal article" date="2015" name="J. Biotechnol.">
        <title>The structure of the Cyberlindnera jadinii genome and its relation to Candida utilis analyzed by the occurrence of single nucleotide polymorphisms.</title>
        <authorList>
            <person name="Rupp O."/>
            <person name="Brinkrolf K."/>
            <person name="Buerth C."/>
            <person name="Kunigo M."/>
            <person name="Schneider J."/>
            <person name="Jaenicke S."/>
            <person name="Goesmann A."/>
            <person name="Puehler A."/>
            <person name="Jaeger K.-E."/>
            <person name="Ernst J.F."/>
        </authorList>
    </citation>
    <scope>NUCLEOTIDE SEQUENCE [LARGE SCALE GENOMIC DNA]</scope>
    <source>
        <strain evidence="3">ATCC 18201 / CBS 1600 / BCRC 20928 / JCM 3617 / NBRC 0987 / NRRL Y-1542</strain>
    </source>
</reference>
<evidence type="ECO:0000313" key="2">
    <source>
        <dbReference type="EMBL" id="CEP23413.1"/>
    </source>
</evidence>